<organism evidence="1 2">
    <name type="scientific">Streptomyces daliensis</name>
    <dbReference type="NCBI Taxonomy" id="299421"/>
    <lineage>
        <taxon>Bacteria</taxon>
        <taxon>Bacillati</taxon>
        <taxon>Actinomycetota</taxon>
        <taxon>Actinomycetes</taxon>
        <taxon>Kitasatosporales</taxon>
        <taxon>Streptomycetaceae</taxon>
        <taxon>Streptomyces</taxon>
    </lineage>
</organism>
<sequence>MLVGDLQRVIEYPRLGFAIGQDVPEDVRAAYESLIRDGFTGRLIAP</sequence>
<name>A0A8T4J1X9_9ACTN</name>
<gene>
    <name evidence="1" type="ORF">KDA82_33400</name>
</gene>
<comment type="caution">
    <text evidence="1">The sequence shown here is derived from an EMBL/GenBank/DDBJ whole genome shotgun (WGS) entry which is preliminary data.</text>
</comment>
<dbReference type="AlphaFoldDB" id="A0A8T4J1X9"/>
<evidence type="ECO:0000313" key="1">
    <source>
        <dbReference type="EMBL" id="MBR7677798.1"/>
    </source>
</evidence>
<dbReference type="Proteomes" id="UP000675554">
    <property type="component" value="Unassembled WGS sequence"/>
</dbReference>
<reference evidence="1" key="1">
    <citation type="submission" date="2021-04" db="EMBL/GenBank/DDBJ databases">
        <title>Sequencing of actinobacteria type strains.</title>
        <authorList>
            <person name="Nguyen G.-S."/>
            <person name="Wentzel A."/>
        </authorList>
    </citation>
    <scope>NUCLEOTIDE SEQUENCE</scope>
    <source>
        <strain evidence="1">DSM 42095</strain>
    </source>
</reference>
<evidence type="ECO:0000313" key="2">
    <source>
        <dbReference type="Proteomes" id="UP000675554"/>
    </source>
</evidence>
<accession>A0A8T4J1X9</accession>
<proteinExistence type="predicted"/>
<keyword evidence="2" id="KW-1185">Reference proteome</keyword>
<dbReference type="EMBL" id="JAGSMN010001071">
    <property type="protein sequence ID" value="MBR7677798.1"/>
    <property type="molecule type" value="Genomic_DNA"/>
</dbReference>
<protein>
    <submittedName>
        <fullName evidence="1">Uncharacterized protein</fullName>
    </submittedName>
</protein>